<keyword evidence="4 6" id="KW-0067">ATP-binding</keyword>
<organism evidence="6">
    <name type="scientific">Dictyoglomus thermophilum</name>
    <dbReference type="NCBI Taxonomy" id="14"/>
    <lineage>
        <taxon>Bacteria</taxon>
        <taxon>Pseudomonadati</taxon>
        <taxon>Dictyoglomota</taxon>
        <taxon>Dictyoglomia</taxon>
        <taxon>Dictyoglomales</taxon>
        <taxon>Dictyoglomaceae</taxon>
        <taxon>Dictyoglomus</taxon>
    </lineage>
</organism>
<dbReference type="GO" id="GO:0016887">
    <property type="term" value="F:ATP hydrolysis activity"/>
    <property type="evidence" value="ECO:0007669"/>
    <property type="project" value="InterPro"/>
</dbReference>
<dbReference type="InterPro" id="IPR025302">
    <property type="entry name" value="DrrA1/2-like_C"/>
</dbReference>
<dbReference type="PANTHER" id="PTHR43335:SF4">
    <property type="entry name" value="ABC TRANSPORTER, ATP-BINDING PROTEIN"/>
    <property type="match status" value="1"/>
</dbReference>
<proteinExistence type="inferred from homology"/>
<keyword evidence="2" id="KW-0813">Transport</keyword>
<dbReference type="EMBL" id="DTIN01000008">
    <property type="protein sequence ID" value="HFX12705.1"/>
    <property type="molecule type" value="Genomic_DNA"/>
</dbReference>
<comment type="similarity">
    <text evidence="1">Belongs to the ABC transporter superfamily.</text>
</comment>
<comment type="caution">
    <text evidence="6">The sequence shown here is derived from an EMBL/GenBank/DDBJ whole genome shotgun (WGS) entry which is preliminary data.</text>
</comment>
<evidence type="ECO:0000256" key="2">
    <source>
        <dbReference type="ARBA" id="ARBA00022448"/>
    </source>
</evidence>
<feature type="domain" description="ABC transporter" evidence="5">
    <location>
        <begin position="4"/>
        <end position="227"/>
    </location>
</feature>
<keyword evidence="3" id="KW-0547">Nucleotide-binding</keyword>
<dbReference type="AlphaFoldDB" id="A0A7C3RV81"/>
<dbReference type="InterPro" id="IPR003593">
    <property type="entry name" value="AAA+_ATPase"/>
</dbReference>
<dbReference type="Pfam" id="PF00005">
    <property type="entry name" value="ABC_tran"/>
    <property type="match status" value="1"/>
</dbReference>
<dbReference type="InterPro" id="IPR003439">
    <property type="entry name" value="ABC_transporter-like_ATP-bd"/>
</dbReference>
<dbReference type="InterPro" id="IPR027417">
    <property type="entry name" value="P-loop_NTPase"/>
</dbReference>
<dbReference type="Pfam" id="PF13732">
    <property type="entry name" value="DrrA1-3_C"/>
    <property type="match status" value="1"/>
</dbReference>
<evidence type="ECO:0000259" key="5">
    <source>
        <dbReference type="PROSITE" id="PS50893"/>
    </source>
</evidence>
<dbReference type="SUPFAM" id="SSF52540">
    <property type="entry name" value="P-loop containing nucleoside triphosphate hydrolases"/>
    <property type="match status" value="1"/>
</dbReference>
<accession>A0A7C3RV81</accession>
<evidence type="ECO:0000256" key="3">
    <source>
        <dbReference type="ARBA" id="ARBA00022741"/>
    </source>
</evidence>
<evidence type="ECO:0000256" key="1">
    <source>
        <dbReference type="ARBA" id="ARBA00005417"/>
    </source>
</evidence>
<evidence type="ECO:0000313" key="6">
    <source>
        <dbReference type="EMBL" id="HFX12705.1"/>
    </source>
</evidence>
<dbReference type="PROSITE" id="PS50893">
    <property type="entry name" value="ABC_TRANSPORTER_2"/>
    <property type="match status" value="1"/>
</dbReference>
<gene>
    <name evidence="6" type="ORF">ENW00_00860</name>
</gene>
<evidence type="ECO:0000256" key="4">
    <source>
        <dbReference type="ARBA" id="ARBA00022840"/>
    </source>
</evidence>
<protein>
    <submittedName>
        <fullName evidence="6">ABC transporter ATP-binding protein</fullName>
    </submittedName>
</protein>
<reference evidence="6" key="1">
    <citation type="journal article" date="2020" name="mSystems">
        <title>Genome- and Community-Level Interaction Insights into Carbon Utilization and Element Cycling Functions of Hydrothermarchaeota in Hydrothermal Sediment.</title>
        <authorList>
            <person name="Zhou Z."/>
            <person name="Liu Y."/>
            <person name="Xu W."/>
            <person name="Pan J."/>
            <person name="Luo Z.H."/>
            <person name="Li M."/>
        </authorList>
    </citation>
    <scope>NUCLEOTIDE SEQUENCE [LARGE SCALE GENOMIC DNA]</scope>
    <source>
        <strain evidence="6">SpSt-81</strain>
    </source>
</reference>
<dbReference type="GO" id="GO:0005524">
    <property type="term" value="F:ATP binding"/>
    <property type="evidence" value="ECO:0007669"/>
    <property type="project" value="UniProtKB-KW"/>
</dbReference>
<dbReference type="PANTHER" id="PTHR43335">
    <property type="entry name" value="ABC TRANSPORTER, ATP-BINDING PROTEIN"/>
    <property type="match status" value="1"/>
</dbReference>
<dbReference type="SMART" id="SM00382">
    <property type="entry name" value="AAA"/>
    <property type="match status" value="1"/>
</dbReference>
<dbReference type="Gene3D" id="3.40.50.300">
    <property type="entry name" value="P-loop containing nucleotide triphosphate hydrolases"/>
    <property type="match status" value="1"/>
</dbReference>
<sequence length="297" mass="33955">MNIIETFNLCKYYKNKKALDNLNLEVPDGIIFGYLGPNGAGKTTTIRLLLNLAKPTNGYAIIMGENILKSKNYLRKIGFLPDVPNFYNYFTAKEYLKILAEILGVDKKRVDEVLELVDLKNEKKRIGTFSRGMKQRLGIAQTLLHNPKLLILDEPTSALDPQGRKEILDLIKSLKGSKTIFFSTHILSDVEKICDKVAIIKDGKLLLNENVEELKKRYAKRLITIEVDNKDILLEKLKDKPWVINITTHNKSLLLNINNISMAQKEIPKIISENNLSLIHFEFLEPTIEDIFFEVIS</sequence>
<name>A0A7C3RV81_DICTH</name>